<dbReference type="InterPro" id="IPR010809">
    <property type="entry name" value="FliD_C"/>
</dbReference>
<dbReference type="Pfam" id="PF07195">
    <property type="entry name" value="FliD_C"/>
    <property type="match status" value="1"/>
</dbReference>
<reference evidence="9" key="1">
    <citation type="submission" date="2017-09" db="EMBL/GenBank/DDBJ databases">
        <title>Luteimonas liuhanmingii sp.nov., isolated from the intestinal contents of Tibetan Plateau Pika in Yushu, Qinghai Province, China.</title>
        <authorList>
            <person name="Gui Z."/>
        </authorList>
    </citation>
    <scope>NUCLEOTIDE SEQUENCE [LARGE SCALE GENOMIC DNA]</scope>
    <source>
        <strain evidence="9">100111</strain>
    </source>
</reference>
<gene>
    <name evidence="8" type="ORF">CNR27_09740</name>
</gene>
<keyword evidence="3 5" id="KW-0175">Coiled coil</keyword>
<keyword evidence="8" id="KW-0282">Flagellum</keyword>
<evidence type="ECO:0000259" key="7">
    <source>
        <dbReference type="Pfam" id="PF07195"/>
    </source>
</evidence>
<evidence type="ECO:0000256" key="2">
    <source>
        <dbReference type="ARBA" id="ARBA00011255"/>
    </source>
</evidence>
<dbReference type="InterPro" id="IPR040026">
    <property type="entry name" value="FliD"/>
</dbReference>
<accession>A0A290XEX2</accession>
<dbReference type="GO" id="GO:0009424">
    <property type="term" value="C:bacterial-type flagellum hook"/>
    <property type="evidence" value="ECO:0007669"/>
    <property type="project" value="UniProtKB-UniRule"/>
</dbReference>
<evidence type="ECO:0000259" key="6">
    <source>
        <dbReference type="Pfam" id="PF02465"/>
    </source>
</evidence>
<evidence type="ECO:0000313" key="9">
    <source>
        <dbReference type="Proteomes" id="UP000218968"/>
    </source>
</evidence>
<keyword evidence="4 5" id="KW-0975">Bacterial flagellum</keyword>
<keyword evidence="8" id="KW-0969">Cilium</keyword>
<dbReference type="GO" id="GO:0007155">
    <property type="term" value="P:cell adhesion"/>
    <property type="evidence" value="ECO:0007669"/>
    <property type="project" value="InterPro"/>
</dbReference>
<dbReference type="Pfam" id="PF02465">
    <property type="entry name" value="FliD_N"/>
    <property type="match status" value="1"/>
</dbReference>
<keyword evidence="9" id="KW-1185">Reference proteome</keyword>
<evidence type="ECO:0000256" key="1">
    <source>
        <dbReference type="ARBA" id="ARBA00009764"/>
    </source>
</evidence>
<evidence type="ECO:0000256" key="5">
    <source>
        <dbReference type="RuleBase" id="RU362066"/>
    </source>
</evidence>
<name>A0A290XEX2_9GAMM</name>
<dbReference type="InterPro" id="IPR003481">
    <property type="entry name" value="FliD_N"/>
</dbReference>
<protein>
    <recommendedName>
        <fullName evidence="5">Flagellar hook-associated protein 2</fullName>
        <shortName evidence="5">HAP2</shortName>
    </recommendedName>
    <alternativeName>
        <fullName evidence="5">Flagellar cap protein</fullName>
    </alternativeName>
</protein>
<evidence type="ECO:0000313" key="8">
    <source>
        <dbReference type="EMBL" id="ATD67680.1"/>
    </source>
</evidence>
<dbReference type="EMBL" id="CP023406">
    <property type="protein sequence ID" value="ATD67680.1"/>
    <property type="molecule type" value="Genomic_DNA"/>
</dbReference>
<dbReference type="GO" id="GO:0009421">
    <property type="term" value="C:bacterial-type flagellum filament cap"/>
    <property type="evidence" value="ECO:0007669"/>
    <property type="project" value="InterPro"/>
</dbReference>
<organism evidence="8 9">
    <name type="scientific">Luteimonas chenhongjianii</name>
    <dbReference type="NCBI Taxonomy" id="2006110"/>
    <lineage>
        <taxon>Bacteria</taxon>
        <taxon>Pseudomonadati</taxon>
        <taxon>Pseudomonadota</taxon>
        <taxon>Gammaproteobacteria</taxon>
        <taxon>Lysobacterales</taxon>
        <taxon>Lysobacteraceae</taxon>
        <taxon>Luteimonas</taxon>
    </lineage>
</organism>
<comment type="similarity">
    <text evidence="1 5">Belongs to the FliD family.</text>
</comment>
<dbReference type="AlphaFoldDB" id="A0A290XEX2"/>
<dbReference type="PANTHER" id="PTHR30288:SF0">
    <property type="entry name" value="FLAGELLAR HOOK-ASSOCIATED PROTEIN 2"/>
    <property type="match status" value="1"/>
</dbReference>
<dbReference type="GO" id="GO:0005576">
    <property type="term" value="C:extracellular region"/>
    <property type="evidence" value="ECO:0007669"/>
    <property type="project" value="UniProtKB-SubCell"/>
</dbReference>
<keyword evidence="8" id="KW-0966">Cell projection</keyword>
<comment type="subcellular location">
    <subcellularLocation>
        <location evidence="5">Secreted</location>
    </subcellularLocation>
    <subcellularLocation>
        <location evidence="5">Bacterial flagellum</location>
    </subcellularLocation>
</comment>
<dbReference type="GO" id="GO:0071973">
    <property type="term" value="P:bacterial-type flagellum-dependent cell motility"/>
    <property type="evidence" value="ECO:0007669"/>
    <property type="project" value="TreeGrafter"/>
</dbReference>
<comment type="subunit">
    <text evidence="2 5">Homopentamer.</text>
</comment>
<sequence>MAISATGSGIDIPSLVSSLVSSSRAPTEKRITSAGTAINAKLSAVGQVKSAMANLQTALSRLSTSADKPSFKATTAADAGFAATAASGAVPGTYSVRVDALAGAQKLASAGHAPDAKPGSGTLTFAWGEDESLSVEIGEDATLTDIANAVNRAAGGKGVGATVVTSSQGQHLVFTAASTGTANALTITAEGDDNGLQALTTGSGGGMSETVAATDAVVWVDGLERRSASNSVSGLVPGTTLDLTRVTQGAQTLRIAQDNEALSTNVASFVTAYNNVVTTLKSNSSYNATTKAAAALNGDSLVRTLQQQLRSQVGEQSESLKALGVTAGKDGLLSFNASDFTVAIAADPGAAASAFGTQGGYAEKLTTLLKDNLDSISGSLVKRTEGLNKQVSDLEKQLDALDLRMTKLSSLYTSQFTAMEMMVVQMQSSSSSLNSLLASNRDN</sequence>
<evidence type="ECO:0000256" key="3">
    <source>
        <dbReference type="ARBA" id="ARBA00023054"/>
    </source>
</evidence>
<dbReference type="PANTHER" id="PTHR30288">
    <property type="entry name" value="FLAGELLAR CAP/ASSEMBLY PROTEIN FLID"/>
    <property type="match status" value="1"/>
</dbReference>
<feature type="domain" description="Flagellar hook-associated protein 2 C-terminal" evidence="7">
    <location>
        <begin position="213"/>
        <end position="428"/>
    </location>
</feature>
<keyword evidence="5" id="KW-0964">Secreted</keyword>
<dbReference type="KEGG" id="lum:CNR27_09740"/>
<feature type="domain" description="Flagellar hook-associated protein 2 N-terminal" evidence="6">
    <location>
        <begin position="8"/>
        <end position="105"/>
    </location>
</feature>
<evidence type="ECO:0000256" key="4">
    <source>
        <dbReference type="ARBA" id="ARBA00023143"/>
    </source>
</evidence>
<dbReference type="Proteomes" id="UP000218968">
    <property type="component" value="Chromosome"/>
</dbReference>
<feature type="coiled-coil region" evidence="5">
    <location>
        <begin position="384"/>
        <end position="411"/>
    </location>
</feature>
<comment type="function">
    <text evidence="5">Required for morphogenesis and for the elongation of the flagellar filament by facilitating polymerization of the flagellin monomers at the tip of growing filament. Forms a capping structure, which prevents flagellin subunits (transported through the central channel of the flagellum) from leaking out without polymerization at the distal end.</text>
</comment>
<proteinExistence type="inferred from homology"/>